<evidence type="ECO:0000256" key="2">
    <source>
        <dbReference type="ARBA" id="ARBA00023136"/>
    </source>
</evidence>
<dbReference type="AlphaFoldDB" id="A0A9E5MGL6"/>
<dbReference type="CDD" id="cd07185">
    <property type="entry name" value="OmpA_C-like"/>
    <property type="match status" value="1"/>
</dbReference>
<comment type="caution">
    <text evidence="8">The sequence shown here is derived from an EMBL/GenBank/DDBJ whole genome shotgun (WGS) entry which is preliminary data.</text>
</comment>
<dbReference type="PRINTS" id="PR01021">
    <property type="entry name" value="OMPADOMAIN"/>
</dbReference>
<keyword evidence="6" id="KW-0732">Signal</keyword>
<evidence type="ECO:0000259" key="7">
    <source>
        <dbReference type="PROSITE" id="PS51123"/>
    </source>
</evidence>
<evidence type="ECO:0000313" key="9">
    <source>
        <dbReference type="Proteomes" id="UP000787472"/>
    </source>
</evidence>
<feature type="signal peptide" evidence="6">
    <location>
        <begin position="1"/>
        <end position="22"/>
    </location>
</feature>
<proteinExistence type="predicted"/>
<evidence type="ECO:0000313" key="8">
    <source>
        <dbReference type="EMBL" id="NHO64836.1"/>
    </source>
</evidence>
<evidence type="ECO:0000256" key="6">
    <source>
        <dbReference type="SAM" id="SignalP"/>
    </source>
</evidence>
<feature type="domain" description="OmpA-like" evidence="7">
    <location>
        <begin position="138"/>
        <end position="255"/>
    </location>
</feature>
<gene>
    <name evidence="8" type="ORF">G8770_04700</name>
</gene>
<dbReference type="PANTHER" id="PTHR30329">
    <property type="entry name" value="STATOR ELEMENT OF FLAGELLAR MOTOR COMPLEX"/>
    <property type="match status" value="1"/>
</dbReference>
<evidence type="ECO:0000256" key="1">
    <source>
        <dbReference type="ARBA" id="ARBA00004442"/>
    </source>
</evidence>
<dbReference type="InterPro" id="IPR006664">
    <property type="entry name" value="OMP_bac"/>
</dbReference>
<organism evidence="8 9">
    <name type="scientific">Pseudomaricurvus hydrocarbonicus</name>
    <dbReference type="NCBI Taxonomy" id="1470433"/>
    <lineage>
        <taxon>Bacteria</taxon>
        <taxon>Pseudomonadati</taxon>
        <taxon>Pseudomonadota</taxon>
        <taxon>Gammaproteobacteria</taxon>
        <taxon>Cellvibrionales</taxon>
        <taxon>Cellvibrionaceae</taxon>
        <taxon>Pseudomaricurvus</taxon>
    </lineage>
</organism>
<dbReference type="InterPro" id="IPR036737">
    <property type="entry name" value="OmpA-like_sf"/>
</dbReference>
<feature type="coiled-coil region" evidence="5">
    <location>
        <begin position="106"/>
        <end position="140"/>
    </location>
</feature>
<comment type="subcellular location">
    <subcellularLocation>
        <location evidence="1">Cell outer membrane</location>
    </subcellularLocation>
</comment>
<keyword evidence="2 4" id="KW-0472">Membrane</keyword>
<dbReference type="PROSITE" id="PS51123">
    <property type="entry name" value="OMPA_2"/>
    <property type="match status" value="1"/>
</dbReference>
<evidence type="ECO:0000256" key="3">
    <source>
        <dbReference type="ARBA" id="ARBA00023237"/>
    </source>
</evidence>
<dbReference type="Proteomes" id="UP000787472">
    <property type="component" value="Unassembled WGS sequence"/>
</dbReference>
<feature type="chain" id="PRO_5038594741" evidence="6">
    <location>
        <begin position="23"/>
        <end position="264"/>
    </location>
</feature>
<keyword evidence="3" id="KW-0998">Cell outer membrane</keyword>
<dbReference type="InterPro" id="IPR006665">
    <property type="entry name" value="OmpA-like"/>
</dbReference>
<dbReference type="Pfam" id="PF00691">
    <property type="entry name" value="OmpA"/>
    <property type="match status" value="1"/>
</dbReference>
<dbReference type="RefSeq" id="WP_167182462.1">
    <property type="nucleotide sequence ID" value="NZ_JAAONZ010000003.1"/>
</dbReference>
<reference evidence="8" key="1">
    <citation type="submission" date="2020-03" db="EMBL/GenBank/DDBJ databases">
        <authorList>
            <person name="Guo F."/>
        </authorList>
    </citation>
    <scope>NUCLEOTIDE SEQUENCE</scope>
    <source>
        <strain evidence="8">JCM 30134</strain>
    </source>
</reference>
<sequence>MKQLIAISTLCFATGLSGAVQAASGSEKTTGLGSSLSQLEPVKNYADAAGGSDLGNRDKGYTELKQGTAFTASAVAGAVLGGPVGMILGALGGAYVGEQIQQADEVQAMNKSLVAAEAEINRLQQQLAFSHQQAEELQELAAESLDLKVLFRKASDTLTEHGRQRVLELASLLKKHPQLKVRLDGYTDPRGTDEYNNVLSHYRAESVRDALVEFGVESGRIEAYSHGSSGSKAAKGDEMAYAAERRVVIDVSFANGAREFVVME</sequence>
<evidence type="ECO:0000256" key="5">
    <source>
        <dbReference type="SAM" id="Coils"/>
    </source>
</evidence>
<dbReference type="GO" id="GO:0009279">
    <property type="term" value="C:cell outer membrane"/>
    <property type="evidence" value="ECO:0007669"/>
    <property type="project" value="UniProtKB-SubCell"/>
</dbReference>
<dbReference type="EMBL" id="JAAONZ010000003">
    <property type="protein sequence ID" value="NHO64836.1"/>
    <property type="molecule type" value="Genomic_DNA"/>
</dbReference>
<dbReference type="SUPFAM" id="SSF103088">
    <property type="entry name" value="OmpA-like"/>
    <property type="match status" value="1"/>
</dbReference>
<protein>
    <submittedName>
        <fullName evidence="8">OmpA family protein</fullName>
    </submittedName>
</protein>
<dbReference type="InterPro" id="IPR050330">
    <property type="entry name" value="Bact_OuterMem_StrucFunc"/>
</dbReference>
<name>A0A9E5MGL6_9GAMM</name>
<keyword evidence="5" id="KW-0175">Coiled coil</keyword>
<dbReference type="PANTHER" id="PTHR30329:SF21">
    <property type="entry name" value="LIPOPROTEIN YIAD-RELATED"/>
    <property type="match status" value="1"/>
</dbReference>
<evidence type="ECO:0000256" key="4">
    <source>
        <dbReference type="PROSITE-ProRule" id="PRU00473"/>
    </source>
</evidence>
<accession>A0A9E5MGL6</accession>
<dbReference type="Gene3D" id="3.30.1330.60">
    <property type="entry name" value="OmpA-like domain"/>
    <property type="match status" value="1"/>
</dbReference>
<keyword evidence="9" id="KW-1185">Reference proteome</keyword>